<keyword evidence="4 10" id="KW-0963">Cytoplasm</keyword>
<feature type="domain" description="Nudix hydrolase" evidence="11">
    <location>
        <begin position="45"/>
        <end position="179"/>
    </location>
</feature>
<feature type="binding site" evidence="10">
    <location>
        <position position="102"/>
    </location>
    <ligand>
        <name>Mg(2+)</name>
        <dbReference type="ChEBI" id="CHEBI:18420"/>
    </ligand>
</feature>
<comment type="caution">
    <text evidence="12">The sequence shown here is derived from an EMBL/GenBank/DDBJ whole genome shotgun (WGS) entry which is preliminary data.</text>
</comment>
<dbReference type="PROSITE" id="PS51462">
    <property type="entry name" value="NUDIX"/>
    <property type="match status" value="1"/>
</dbReference>
<dbReference type="HAMAP" id="MF_00202">
    <property type="entry name" value="Idi"/>
    <property type="match status" value="1"/>
</dbReference>
<comment type="function">
    <text evidence="10">Catalyzes the 1,3-allylic rearrangement of the homoallylic substrate isopentenyl (IPP) to its highly electrophilic allylic isomer, dimethylallyl diphosphate (DMAPP).</text>
</comment>
<evidence type="ECO:0000256" key="8">
    <source>
        <dbReference type="ARBA" id="ARBA00023229"/>
    </source>
</evidence>
<dbReference type="NCBIfam" id="NF002995">
    <property type="entry name" value="PRK03759.1"/>
    <property type="match status" value="1"/>
</dbReference>
<dbReference type="EMBL" id="JBIAQY010000007">
    <property type="protein sequence ID" value="MFF3570226.1"/>
    <property type="molecule type" value="Genomic_DNA"/>
</dbReference>
<comment type="similarity">
    <text evidence="2 10">Belongs to the IPP isomerase type 1 family.</text>
</comment>
<comment type="subcellular location">
    <subcellularLocation>
        <location evidence="10">Cytoplasm</location>
    </subcellularLocation>
</comment>
<protein>
    <recommendedName>
        <fullName evidence="3 10">Isopentenyl-diphosphate Delta-isomerase</fullName>
        <shortName evidence="10">IPP isomerase</shortName>
        <ecNumber evidence="3 10">5.3.3.2</ecNumber>
    </recommendedName>
    <alternativeName>
        <fullName evidence="10">IPP:DMAPP isomerase</fullName>
    </alternativeName>
    <alternativeName>
        <fullName evidence="10">Isopentenyl pyrophosphate isomerase</fullName>
    </alternativeName>
</protein>
<evidence type="ECO:0000256" key="1">
    <source>
        <dbReference type="ARBA" id="ARBA00004826"/>
    </source>
</evidence>
<dbReference type="InterPro" id="IPR000086">
    <property type="entry name" value="NUDIX_hydrolase_dom"/>
</dbReference>
<gene>
    <name evidence="10 12" type="primary">idi</name>
    <name evidence="12" type="ORF">ACFYXQ_20840</name>
</gene>
<evidence type="ECO:0000313" key="12">
    <source>
        <dbReference type="EMBL" id="MFF3570226.1"/>
    </source>
</evidence>
<dbReference type="NCBIfam" id="TIGR02150">
    <property type="entry name" value="IPP_isom_1"/>
    <property type="match status" value="1"/>
</dbReference>
<keyword evidence="5 10" id="KW-0479">Metal-binding</keyword>
<dbReference type="InterPro" id="IPR011876">
    <property type="entry name" value="IsopentenylPP_isomerase_typ1"/>
</dbReference>
<keyword evidence="7 10" id="KW-0464">Manganese</keyword>
<name>A0ABW6S1Q0_9NOCA</name>
<comment type="cofactor">
    <cofactor evidence="10">
        <name>Mg(2+)</name>
        <dbReference type="ChEBI" id="CHEBI:18420"/>
    </cofactor>
    <text evidence="10">Binds 1 Mg(2+) ion per subunit. The magnesium ion binds only when substrate is bound.</text>
</comment>
<evidence type="ECO:0000256" key="5">
    <source>
        <dbReference type="ARBA" id="ARBA00022723"/>
    </source>
</evidence>
<dbReference type="PANTHER" id="PTHR10885">
    <property type="entry name" value="ISOPENTENYL-DIPHOSPHATE DELTA-ISOMERASE"/>
    <property type="match status" value="1"/>
</dbReference>
<feature type="binding site" evidence="10">
    <location>
        <position position="130"/>
    </location>
    <ligand>
        <name>Mn(2+)</name>
        <dbReference type="ChEBI" id="CHEBI:29035"/>
    </ligand>
</feature>
<feature type="active site" evidence="10">
    <location>
        <position position="82"/>
    </location>
</feature>
<keyword evidence="13" id="KW-1185">Reference proteome</keyword>
<evidence type="ECO:0000259" key="11">
    <source>
        <dbReference type="PROSITE" id="PS51462"/>
    </source>
</evidence>
<evidence type="ECO:0000256" key="10">
    <source>
        <dbReference type="HAMAP-Rule" id="MF_00202"/>
    </source>
</evidence>
<dbReference type="SUPFAM" id="SSF55811">
    <property type="entry name" value="Nudix"/>
    <property type="match status" value="1"/>
</dbReference>
<evidence type="ECO:0000313" key="13">
    <source>
        <dbReference type="Proteomes" id="UP001601992"/>
    </source>
</evidence>
<keyword evidence="6 10" id="KW-0460">Magnesium</keyword>
<dbReference type="GO" id="GO:0004452">
    <property type="term" value="F:isopentenyl-diphosphate delta-isomerase activity"/>
    <property type="evidence" value="ECO:0007669"/>
    <property type="project" value="UniProtKB-EC"/>
</dbReference>
<keyword evidence="9 10" id="KW-0413">Isomerase</keyword>
<evidence type="ECO:0000256" key="7">
    <source>
        <dbReference type="ARBA" id="ARBA00023211"/>
    </source>
</evidence>
<evidence type="ECO:0000256" key="4">
    <source>
        <dbReference type="ARBA" id="ARBA00022490"/>
    </source>
</evidence>
<dbReference type="RefSeq" id="WP_387404670.1">
    <property type="nucleotide sequence ID" value="NZ_JBIAQY010000007.1"/>
</dbReference>
<dbReference type="Pfam" id="PF00293">
    <property type="entry name" value="NUDIX"/>
    <property type="match status" value="1"/>
</dbReference>
<dbReference type="InterPro" id="IPR056375">
    <property type="entry name" value="Idi_bact"/>
</dbReference>
<comment type="pathway">
    <text evidence="1 10">Isoprenoid biosynthesis; dimethylallyl diphosphate biosynthesis; dimethylallyl diphosphate from isopentenyl diphosphate: step 1/1.</text>
</comment>
<dbReference type="Proteomes" id="UP001601992">
    <property type="component" value="Unassembled WGS sequence"/>
</dbReference>
<proteinExistence type="inferred from homology"/>
<dbReference type="CDD" id="cd02885">
    <property type="entry name" value="NUDIX_IPP_Isomerase"/>
    <property type="match status" value="1"/>
</dbReference>
<feature type="active site" evidence="10">
    <location>
        <position position="130"/>
    </location>
</feature>
<dbReference type="PANTHER" id="PTHR10885:SF0">
    <property type="entry name" value="ISOPENTENYL-DIPHOSPHATE DELTA-ISOMERASE"/>
    <property type="match status" value="1"/>
</dbReference>
<evidence type="ECO:0000256" key="3">
    <source>
        <dbReference type="ARBA" id="ARBA00012057"/>
    </source>
</evidence>
<accession>A0ABW6S1Q0</accession>
<evidence type="ECO:0000256" key="2">
    <source>
        <dbReference type="ARBA" id="ARBA00007579"/>
    </source>
</evidence>
<dbReference type="Gene3D" id="3.90.79.10">
    <property type="entry name" value="Nucleoside Triphosphate Pyrophosphohydrolase"/>
    <property type="match status" value="1"/>
</dbReference>
<evidence type="ECO:0000256" key="9">
    <source>
        <dbReference type="ARBA" id="ARBA00023235"/>
    </source>
</evidence>
<dbReference type="PIRSF" id="PIRSF018427">
    <property type="entry name" value="Isopntndiph_ism"/>
    <property type="match status" value="1"/>
</dbReference>
<sequence length="193" mass="20723">MTAAPEDSAGAPPIDREALLVELVDEQGRATGSCPVGQAHTAPGRLHRAFSVLLFDAAGRMLLQQRAAVKTRFPLLWSNTCCGHPAPGESVTRAAAVRLGEEFGIAAELTEVGVFRYQADDPATGRVEHEWDHVVVGRFDGVPPDPDPAEIADHAWLYPADLRTALESEPARYTPWLPGVLAITHPPVGSLHD</sequence>
<evidence type="ECO:0000256" key="6">
    <source>
        <dbReference type="ARBA" id="ARBA00022842"/>
    </source>
</evidence>
<feature type="binding site" evidence="10">
    <location>
        <position position="84"/>
    </location>
    <ligand>
        <name>Mn(2+)</name>
        <dbReference type="ChEBI" id="CHEBI:29035"/>
    </ligand>
</feature>
<comment type="catalytic activity">
    <reaction evidence="10">
        <text>isopentenyl diphosphate = dimethylallyl diphosphate</text>
        <dbReference type="Rhea" id="RHEA:23284"/>
        <dbReference type="ChEBI" id="CHEBI:57623"/>
        <dbReference type="ChEBI" id="CHEBI:128769"/>
        <dbReference type="EC" id="5.3.3.2"/>
    </reaction>
</comment>
<dbReference type="InterPro" id="IPR015797">
    <property type="entry name" value="NUDIX_hydrolase-like_dom_sf"/>
</dbReference>
<feature type="binding site" evidence="10">
    <location>
        <position position="128"/>
    </location>
    <ligand>
        <name>Mn(2+)</name>
        <dbReference type="ChEBI" id="CHEBI:29035"/>
    </ligand>
</feature>
<keyword evidence="8 10" id="KW-0414">Isoprene biosynthesis</keyword>
<dbReference type="EC" id="5.3.3.2" evidence="3 10"/>
<organism evidence="12 13">
    <name type="scientific">Nocardia jiangxiensis</name>
    <dbReference type="NCBI Taxonomy" id="282685"/>
    <lineage>
        <taxon>Bacteria</taxon>
        <taxon>Bacillati</taxon>
        <taxon>Actinomycetota</taxon>
        <taxon>Actinomycetes</taxon>
        <taxon>Mycobacteriales</taxon>
        <taxon>Nocardiaceae</taxon>
        <taxon>Nocardia</taxon>
    </lineage>
</organism>
<reference evidence="12 13" key="1">
    <citation type="submission" date="2024-10" db="EMBL/GenBank/DDBJ databases">
        <title>The Natural Products Discovery Center: Release of the First 8490 Sequenced Strains for Exploring Actinobacteria Biosynthetic Diversity.</title>
        <authorList>
            <person name="Kalkreuter E."/>
            <person name="Kautsar S.A."/>
            <person name="Yang D."/>
            <person name="Bader C.D."/>
            <person name="Teijaro C.N."/>
            <person name="Fluegel L."/>
            <person name="Davis C.M."/>
            <person name="Simpson J.R."/>
            <person name="Lauterbach L."/>
            <person name="Steele A.D."/>
            <person name="Gui C."/>
            <person name="Meng S."/>
            <person name="Li G."/>
            <person name="Viehrig K."/>
            <person name="Ye F."/>
            <person name="Su P."/>
            <person name="Kiefer A.F."/>
            <person name="Nichols A."/>
            <person name="Cepeda A.J."/>
            <person name="Yan W."/>
            <person name="Fan B."/>
            <person name="Jiang Y."/>
            <person name="Adhikari A."/>
            <person name="Zheng C.-J."/>
            <person name="Schuster L."/>
            <person name="Cowan T.M."/>
            <person name="Smanski M.J."/>
            <person name="Chevrette M.G."/>
            <person name="De Carvalho L.P.S."/>
            <person name="Shen B."/>
        </authorList>
    </citation>
    <scope>NUCLEOTIDE SEQUENCE [LARGE SCALE GENOMIC DNA]</scope>
    <source>
        <strain evidence="12 13">NPDC002593</strain>
    </source>
</reference>
<feature type="binding site" evidence="10">
    <location>
        <position position="40"/>
    </location>
    <ligand>
        <name>Mn(2+)</name>
        <dbReference type="ChEBI" id="CHEBI:29035"/>
    </ligand>
</feature>
<comment type="cofactor">
    <cofactor evidence="10">
        <name>Mn(2+)</name>
        <dbReference type="ChEBI" id="CHEBI:29035"/>
    </cofactor>
    <text evidence="10">Binds 1 Mn(2+) ion per subunit.</text>
</comment>
<feature type="binding site" evidence="10">
    <location>
        <position position="47"/>
    </location>
    <ligand>
        <name>Mn(2+)</name>
        <dbReference type="ChEBI" id="CHEBI:29035"/>
    </ligand>
</feature>